<dbReference type="Pfam" id="PF13561">
    <property type="entry name" value="adh_short_C2"/>
    <property type="match status" value="1"/>
</dbReference>
<name>A0A1B1TFD9_9ARCH</name>
<accession>A0A1B1TFD9</accession>
<evidence type="ECO:0000256" key="2">
    <source>
        <dbReference type="ARBA" id="ARBA00023002"/>
    </source>
</evidence>
<comment type="similarity">
    <text evidence="1">Belongs to the short-chain dehydrogenases/reductases (SDR) family.</text>
</comment>
<dbReference type="GO" id="GO:0016491">
    <property type="term" value="F:oxidoreductase activity"/>
    <property type="evidence" value="ECO:0007669"/>
    <property type="project" value="UniProtKB-KW"/>
</dbReference>
<dbReference type="PANTHER" id="PTHR43477:SF1">
    <property type="entry name" value="DIHYDROANTICAPSIN 7-DEHYDROGENASE"/>
    <property type="match status" value="1"/>
</dbReference>
<evidence type="ECO:0000313" key="3">
    <source>
        <dbReference type="EMBL" id="ANV80988.1"/>
    </source>
</evidence>
<reference evidence="3" key="1">
    <citation type="submission" date="2014-11" db="EMBL/GenBank/DDBJ databases">
        <authorList>
            <person name="Zhu J."/>
            <person name="Qi W."/>
            <person name="Song R."/>
        </authorList>
    </citation>
    <scope>NUCLEOTIDE SEQUENCE</scope>
</reference>
<reference evidence="3" key="2">
    <citation type="journal article" date="2015" name="ISME J.">
        <title>A new class of marine Euryarchaeota group II from the Mediterranean deep chlorophyll maximum.</title>
        <authorList>
            <person name="Martin-Cuadrado A.B."/>
            <person name="Garcia-Heredia I."/>
            <person name="Molto A.G."/>
            <person name="Lopez-Ubeda R."/>
            <person name="Kimes N."/>
            <person name="Lopez-Garcia P."/>
            <person name="Moreira D."/>
            <person name="Rodriguez-Valera F."/>
        </authorList>
    </citation>
    <scope>NUCLEOTIDE SEQUENCE</scope>
</reference>
<dbReference type="SUPFAM" id="SSF51735">
    <property type="entry name" value="NAD(P)-binding Rossmann-fold domains"/>
    <property type="match status" value="1"/>
</dbReference>
<dbReference type="InterPro" id="IPR002347">
    <property type="entry name" value="SDR_fam"/>
</dbReference>
<dbReference type="InterPro" id="IPR036291">
    <property type="entry name" value="NAD(P)-bd_dom_sf"/>
</dbReference>
<dbReference type="PRINTS" id="PR00081">
    <property type="entry name" value="GDHRDH"/>
</dbReference>
<sequence>MTENKVVWIIGATGGIGRCISSNLKKEDWTVIGSARDETNLTNFSNETGIETRPVDARNNNEMQEVANSIKEDYGKIDAVVLAVGTIFLRPTHATSAEQFMETVEQNLLTAHNTINSTAKIMMKEKNGRIILFSSAAASIGMPNHGAISASKAGLEGLARATASEYAKRGIRINVVSPGLTDTPLASKILSSDAAREISNNKNPSGRIGIASEVGDVASWLVSKAPDWITGEVIHVDGGLSNIT</sequence>
<dbReference type="EMBL" id="KP211914">
    <property type="protein sequence ID" value="ANV80988.1"/>
    <property type="molecule type" value="Genomic_DNA"/>
</dbReference>
<organism evidence="3">
    <name type="scientific">uncultured Poseidoniia archaeon</name>
    <dbReference type="NCBI Taxonomy" id="1697135"/>
    <lineage>
        <taxon>Archaea</taxon>
        <taxon>Methanobacteriati</taxon>
        <taxon>Thermoplasmatota</taxon>
        <taxon>Candidatus Poseidoniia</taxon>
        <taxon>environmental samples</taxon>
    </lineage>
</organism>
<dbReference type="InterPro" id="IPR051122">
    <property type="entry name" value="SDR_DHRS6-like"/>
</dbReference>
<dbReference type="Gene3D" id="3.40.50.720">
    <property type="entry name" value="NAD(P)-binding Rossmann-like Domain"/>
    <property type="match status" value="1"/>
</dbReference>
<dbReference type="CDD" id="cd05233">
    <property type="entry name" value="SDR_c"/>
    <property type="match status" value="1"/>
</dbReference>
<protein>
    <submittedName>
        <fullName evidence="3">Uncharacterized protein</fullName>
    </submittedName>
</protein>
<dbReference type="PANTHER" id="PTHR43477">
    <property type="entry name" value="DIHYDROANTICAPSIN 7-DEHYDROGENASE"/>
    <property type="match status" value="1"/>
</dbReference>
<evidence type="ECO:0000256" key="1">
    <source>
        <dbReference type="ARBA" id="ARBA00006484"/>
    </source>
</evidence>
<dbReference type="AlphaFoldDB" id="A0A1B1TFD9"/>
<proteinExistence type="inferred from homology"/>
<keyword evidence="2" id="KW-0560">Oxidoreductase</keyword>